<protein>
    <submittedName>
        <fullName evidence="2">L,D-transpeptidase catalytic domain</fullName>
    </submittedName>
</protein>
<evidence type="ECO:0000313" key="3">
    <source>
        <dbReference type="Proteomes" id="UP000243588"/>
    </source>
</evidence>
<reference evidence="3" key="1">
    <citation type="submission" date="2016-10" db="EMBL/GenBank/DDBJ databases">
        <authorList>
            <person name="Varghese N."/>
            <person name="Submissions S."/>
        </authorList>
    </citation>
    <scope>NUCLEOTIDE SEQUENCE [LARGE SCALE GENOMIC DNA]</scope>
    <source>
        <strain evidence="3">DSM 23313</strain>
    </source>
</reference>
<evidence type="ECO:0000313" key="2">
    <source>
        <dbReference type="EMBL" id="SDH40772.1"/>
    </source>
</evidence>
<keyword evidence="1" id="KW-0732">Signal</keyword>
<dbReference type="InterPro" id="IPR032676">
    <property type="entry name" value="YkuD_2"/>
</dbReference>
<dbReference type="EMBL" id="FNDQ01000003">
    <property type="protein sequence ID" value="SDH40772.1"/>
    <property type="molecule type" value="Genomic_DNA"/>
</dbReference>
<dbReference type="RefSeq" id="WP_090405774.1">
    <property type="nucleotide sequence ID" value="NZ_FNDQ01000003.1"/>
</dbReference>
<accession>A0A1G8C5V9</accession>
<dbReference type="STRING" id="702745.SAMN05421818_103141"/>
<dbReference type="Pfam" id="PF13645">
    <property type="entry name" value="YkuD_2"/>
    <property type="match status" value="1"/>
</dbReference>
<keyword evidence="3" id="KW-1185">Reference proteome</keyword>
<dbReference type="PANTHER" id="PTHR38477">
    <property type="entry name" value="HYPOTHETICAL EXPORTED PROTEIN"/>
    <property type="match status" value="1"/>
</dbReference>
<evidence type="ECO:0000256" key="1">
    <source>
        <dbReference type="SAM" id="SignalP"/>
    </source>
</evidence>
<organism evidence="2 3">
    <name type="scientific">Myroides phaeus</name>
    <dbReference type="NCBI Taxonomy" id="702745"/>
    <lineage>
        <taxon>Bacteria</taxon>
        <taxon>Pseudomonadati</taxon>
        <taxon>Bacteroidota</taxon>
        <taxon>Flavobacteriia</taxon>
        <taxon>Flavobacteriales</taxon>
        <taxon>Flavobacteriaceae</taxon>
        <taxon>Myroides</taxon>
    </lineage>
</organism>
<name>A0A1G8C5V9_9FLAO</name>
<dbReference type="Proteomes" id="UP000243588">
    <property type="component" value="Unassembled WGS sequence"/>
</dbReference>
<feature type="signal peptide" evidence="1">
    <location>
        <begin position="1"/>
        <end position="27"/>
    </location>
</feature>
<gene>
    <name evidence="2" type="ORF">SAMN05421818_103141</name>
</gene>
<sequence length="244" mass="27174">MKNKTFYCSLIAIMLCGNFVGNSTLNAAKSKSDNLTYKIEETKEASFETKASSLFSKLDLKGFEAPSQNVFTKALKGYYKLAESGKIQNEKLTIVDFSLSSSVPRLWVIDLKENAVVLQSYVAHGRKTGDEFATTFSNRENSHMSSLGFYTTGETYSGRNGFSLRLDGLESGINDNARKRAIVIHGADYASRKLIDAQGRLGRSYGCPAVPQEVNKELIELIKDKSCLFIYYPSKDYTNRSKLV</sequence>
<dbReference type="AlphaFoldDB" id="A0A1G8C5V9"/>
<dbReference type="PANTHER" id="PTHR38477:SF1">
    <property type="entry name" value="MUREIN L,D-TRANSPEPTIDASE CATALYTIC DOMAIN FAMILY PROTEIN"/>
    <property type="match status" value="1"/>
</dbReference>
<feature type="chain" id="PRO_5017411409" evidence="1">
    <location>
        <begin position="28"/>
        <end position="244"/>
    </location>
</feature>
<proteinExistence type="predicted"/>